<dbReference type="Proteomes" id="UP001174909">
    <property type="component" value="Unassembled WGS sequence"/>
</dbReference>
<keyword evidence="2" id="KW-1185">Reference proteome</keyword>
<sequence>MDVTVISPLQPLTLQGAASSAGHALAVAEHRKMSAHAPACRAVGVSFIPLAFEALGGMSEATTTSLSRIGRLLGQRLGVSPADSIRHLFQRCSVSLWRGNAALWLHRFPIG</sequence>
<dbReference type="EMBL" id="CASHTH010004141">
    <property type="protein sequence ID" value="CAI8054078.1"/>
    <property type="molecule type" value="Genomic_DNA"/>
</dbReference>
<evidence type="ECO:0000313" key="1">
    <source>
        <dbReference type="EMBL" id="CAI8054078.1"/>
    </source>
</evidence>
<name>A0AA35TUE9_GEOBA</name>
<feature type="non-terminal residue" evidence="1">
    <location>
        <position position="111"/>
    </location>
</feature>
<reference evidence="1" key="1">
    <citation type="submission" date="2023-03" db="EMBL/GenBank/DDBJ databases">
        <authorList>
            <person name="Steffen K."/>
            <person name="Cardenas P."/>
        </authorList>
    </citation>
    <scope>NUCLEOTIDE SEQUENCE</scope>
</reference>
<dbReference type="AlphaFoldDB" id="A0AA35TUE9"/>
<organism evidence="1 2">
    <name type="scientific">Geodia barretti</name>
    <name type="common">Barrett's horny sponge</name>
    <dbReference type="NCBI Taxonomy" id="519541"/>
    <lineage>
        <taxon>Eukaryota</taxon>
        <taxon>Metazoa</taxon>
        <taxon>Porifera</taxon>
        <taxon>Demospongiae</taxon>
        <taxon>Heteroscleromorpha</taxon>
        <taxon>Tetractinellida</taxon>
        <taxon>Astrophorina</taxon>
        <taxon>Geodiidae</taxon>
        <taxon>Geodia</taxon>
    </lineage>
</organism>
<gene>
    <name evidence="1" type="ORF">GBAR_LOCUS29556</name>
</gene>
<comment type="caution">
    <text evidence="1">The sequence shown here is derived from an EMBL/GenBank/DDBJ whole genome shotgun (WGS) entry which is preliminary data.</text>
</comment>
<protein>
    <submittedName>
        <fullName evidence="1">Uncharacterized protein</fullName>
    </submittedName>
</protein>
<evidence type="ECO:0000313" key="2">
    <source>
        <dbReference type="Proteomes" id="UP001174909"/>
    </source>
</evidence>
<accession>A0AA35TUE9</accession>
<proteinExistence type="predicted"/>